<feature type="transmembrane region" description="Helical" evidence="1">
    <location>
        <begin position="54"/>
        <end position="72"/>
    </location>
</feature>
<reference evidence="2" key="1">
    <citation type="journal article" date="2023" name="G3 (Bethesda)">
        <title>A reference genome for the long-term kleptoplast-retaining sea slug Elysia crispata morphotype clarki.</title>
        <authorList>
            <person name="Eastman K.E."/>
            <person name="Pendleton A.L."/>
            <person name="Shaikh M.A."/>
            <person name="Suttiyut T."/>
            <person name="Ogas R."/>
            <person name="Tomko P."/>
            <person name="Gavelis G."/>
            <person name="Widhalm J.R."/>
            <person name="Wisecaver J.H."/>
        </authorList>
    </citation>
    <scope>NUCLEOTIDE SEQUENCE</scope>
    <source>
        <strain evidence="2">ECLA1</strain>
    </source>
</reference>
<dbReference type="AlphaFoldDB" id="A0AAE0Z525"/>
<evidence type="ECO:0000256" key="1">
    <source>
        <dbReference type="SAM" id="Phobius"/>
    </source>
</evidence>
<name>A0AAE0Z525_9GAST</name>
<proteinExistence type="predicted"/>
<comment type="caution">
    <text evidence="2">The sequence shown here is derived from an EMBL/GenBank/DDBJ whole genome shotgun (WGS) entry which is preliminary data.</text>
</comment>
<dbReference type="Proteomes" id="UP001283361">
    <property type="component" value="Unassembled WGS sequence"/>
</dbReference>
<evidence type="ECO:0000313" key="3">
    <source>
        <dbReference type="Proteomes" id="UP001283361"/>
    </source>
</evidence>
<keyword evidence="3" id="KW-1185">Reference proteome</keyword>
<keyword evidence="1" id="KW-0472">Membrane</keyword>
<sequence>MTDSCPVRYLVIVMITNSQYDKPRHLQGDVQALEISGSSYAGVGTNQRCSNNGMLWMVCLFVCSIQLIMLELA</sequence>
<keyword evidence="1" id="KW-1133">Transmembrane helix</keyword>
<evidence type="ECO:0000313" key="2">
    <source>
        <dbReference type="EMBL" id="KAK3761997.1"/>
    </source>
</evidence>
<accession>A0AAE0Z525</accession>
<organism evidence="2 3">
    <name type="scientific">Elysia crispata</name>
    <name type="common">lettuce slug</name>
    <dbReference type="NCBI Taxonomy" id="231223"/>
    <lineage>
        <taxon>Eukaryota</taxon>
        <taxon>Metazoa</taxon>
        <taxon>Spiralia</taxon>
        <taxon>Lophotrochozoa</taxon>
        <taxon>Mollusca</taxon>
        <taxon>Gastropoda</taxon>
        <taxon>Heterobranchia</taxon>
        <taxon>Euthyneura</taxon>
        <taxon>Panpulmonata</taxon>
        <taxon>Sacoglossa</taxon>
        <taxon>Placobranchoidea</taxon>
        <taxon>Plakobranchidae</taxon>
        <taxon>Elysia</taxon>
    </lineage>
</organism>
<dbReference type="EMBL" id="JAWDGP010004779">
    <property type="protein sequence ID" value="KAK3761997.1"/>
    <property type="molecule type" value="Genomic_DNA"/>
</dbReference>
<keyword evidence="1" id="KW-0812">Transmembrane</keyword>
<protein>
    <submittedName>
        <fullName evidence="2">Uncharacterized protein</fullName>
    </submittedName>
</protein>
<gene>
    <name evidence="2" type="ORF">RRG08_031674</name>
</gene>